<keyword evidence="2" id="KW-0812">Transmembrane</keyword>
<dbReference type="InterPro" id="IPR002654">
    <property type="entry name" value="Glyco_trans_25"/>
</dbReference>
<comment type="caution">
    <text evidence="3">The sequence shown here is derived from an EMBL/GenBank/DDBJ whole genome shotgun (WGS) entry which is preliminary data.</text>
</comment>
<dbReference type="Proteomes" id="UP001217417">
    <property type="component" value="Unassembled WGS sequence"/>
</dbReference>
<protein>
    <recommendedName>
        <fullName evidence="5">Glycosyltransferase family 25 protein</fullName>
    </recommendedName>
</protein>
<proteinExistence type="predicted"/>
<dbReference type="CDD" id="cd06532">
    <property type="entry name" value="Glyco_transf_25"/>
    <property type="match status" value="1"/>
</dbReference>
<dbReference type="GeneID" id="80885172"/>
<evidence type="ECO:0000313" key="4">
    <source>
        <dbReference type="Proteomes" id="UP001217417"/>
    </source>
</evidence>
<feature type="compositionally biased region" description="Polar residues" evidence="1">
    <location>
        <begin position="397"/>
        <end position="415"/>
    </location>
</feature>
<feature type="transmembrane region" description="Helical" evidence="2">
    <location>
        <begin position="15"/>
        <end position="37"/>
    </location>
</feature>
<dbReference type="AlphaFoldDB" id="A0AAD7QPS1"/>
<gene>
    <name evidence="3" type="ORF">POJ06DRAFT_282179</name>
</gene>
<keyword evidence="4" id="KW-1185">Reference proteome</keyword>
<keyword evidence="2" id="KW-0472">Membrane</keyword>
<name>A0AAD7QPS1_9ASCO</name>
<sequence>MAGSVNMALKRQQPALVITIIVVVVLIFTFSGVTSVADVSRVASVAKLSVQDSKATDTSIIKHDGLQNVQNSTLGFGAILLLSLTSRTDRQDAIALIASQCDMKISHVIPGVISEEINEKAYPYGRGLEKLLTPQYMPYLGSWRSHMNAFKYIIDNKIETALILEDDVDWDINVKAQMTSFAQALRTSRLRRPFTEEELERAPYGLDWDTMHIATSKANMAPAPRDKAFVKYNDPYRAKDSIANNGCTGPQGWFCWGDIMAHTKLNETQRTIYPSYESVGLSAIAVSYRGAQRLLYYLSYKELVDTLDYSIADLLRKGALRGWTVTPPLMSEWKTHGKSDSDLKKVGSNNPEDKPGNMNGRSAGVRHSARKALTENLEGEDYWKNEAPYWNRDHHNYAQSSTGDVNAGSSGTDDW</sequence>
<evidence type="ECO:0000313" key="3">
    <source>
        <dbReference type="EMBL" id="KAJ8099016.1"/>
    </source>
</evidence>
<feature type="region of interest" description="Disordered" evidence="1">
    <location>
        <begin position="334"/>
        <end position="371"/>
    </location>
</feature>
<keyword evidence="2" id="KW-1133">Transmembrane helix</keyword>
<feature type="compositionally biased region" description="Basic and acidic residues" evidence="1">
    <location>
        <begin position="334"/>
        <end position="355"/>
    </location>
</feature>
<evidence type="ECO:0000256" key="1">
    <source>
        <dbReference type="SAM" id="MobiDB-lite"/>
    </source>
</evidence>
<dbReference type="RefSeq" id="XP_056042466.1">
    <property type="nucleotide sequence ID" value="XM_056190006.1"/>
</dbReference>
<dbReference type="EMBL" id="JARPMG010000007">
    <property type="protein sequence ID" value="KAJ8099016.1"/>
    <property type="molecule type" value="Genomic_DNA"/>
</dbReference>
<accession>A0AAD7QPS1</accession>
<reference evidence="3" key="1">
    <citation type="submission" date="2023-03" db="EMBL/GenBank/DDBJ databases">
        <title>Near-Complete genome sequence of Lipomyces tetrasporous NRRL Y-64009, an oleaginous yeast capable of growing on lignocellulosic hydrolysates.</title>
        <authorList>
            <consortium name="Lawrence Berkeley National Laboratory"/>
            <person name="Jagtap S.S."/>
            <person name="Liu J.-J."/>
            <person name="Walukiewicz H.E."/>
            <person name="Pangilinan J."/>
            <person name="Lipzen A."/>
            <person name="Ahrendt S."/>
            <person name="Koriabine M."/>
            <person name="Cobaugh K."/>
            <person name="Salamov A."/>
            <person name="Yoshinaga Y."/>
            <person name="Ng V."/>
            <person name="Daum C."/>
            <person name="Grigoriev I.V."/>
            <person name="Slininger P.J."/>
            <person name="Dien B.S."/>
            <person name="Jin Y.-S."/>
            <person name="Rao C.V."/>
        </authorList>
    </citation>
    <scope>NUCLEOTIDE SEQUENCE</scope>
    <source>
        <strain evidence="3">NRRL Y-64009</strain>
    </source>
</reference>
<evidence type="ECO:0000256" key="2">
    <source>
        <dbReference type="SAM" id="Phobius"/>
    </source>
</evidence>
<feature type="region of interest" description="Disordered" evidence="1">
    <location>
        <begin position="393"/>
        <end position="415"/>
    </location>
</feature>
<evidence type="ECO:0008006" key="5">
    <source>
        <dbReference type="Google" id="ProtNLM"/>
    </source>
</evidence>
<organism evidence="3 4">
    <name type="scientific">Lipomyces tetrasporus</name>
    <dbReference type="NCBI Taxonomy" id="54092"/>
    <lineage>
        <taxon>Eukaryota</taxon>
        <taxon>Fungi</taxon>
        <taxon>Dikarya</taxon>
        <taxon>Ascomycota</taxon>
        <taxon>Saccharomycotina</taxon>
        <taxon>Lipomycetes</taxon>
        <taxon>Lipomycetales</taxon>
        <taxon>Lipomycetaceae</taxon>
        <taxon>Lipomyces</taxon>
    </lineage>
</organism>